<evidence type="ECO:0000313" key="2">
    <source>
        <dbReference type="EMBL" id="MBB5328433.1"/>
    </source>
</evidence>
<comment type="caution">
    <text evidence="2">The sequence shown here is derived from an EMBL/GenBank/DDBJ whole genome shotgun (WGS) entry which is preliminary data.</text>
</comment>
<reference evidence="2 3" key="1">
    <citation type="submission" date="2020-08" db="EMBL/GenBank/DDBJ databases">
        <title>Genomic Encyclopedia of Type Strains, Phase IV (KMG-V): Genome sequencing to study the core and pangenomes of soil and plant-associated prokaryotes.</title>
        <authorList>
            <person name="Whitman W."/>
        </authorList>
    </citation>
    <scope>NUCLEOTIDE SEQUENCE [LARGE SCALE GENOMIC DNA]</scope>
    <source>
        <strain evidence="2 3">X5P2</strain>
    </source>
</reference>
<dbReference type="GO" id="GO:0008233">
    <property type="term" value="F:peptidase activity"/>
    <property type="evidence" value="ECO:0007669"/>
    <property type="project" value="UniProtKB-KW"/>
</dbReference>
<dbReference type="PANTHER" id="PTHR45588:SF1">
    <property type="entry name" value="WW DOMAIN-CONTAINING PROTEIN"/>
    <property type="match status" value="1"/>
</dbReference>
<protein>
    <submittedName>
        <fullName evidence="2">Zn-dependent protease</fullName>
    </submittedName>
</protein>
<feature type="signal peptide" evidence="1">
    <location>
        <begin position="1"/>
        <end position="22"/>
    </location>
</feature>
<keyword evidence="3" id="KW-1185">Reference proteome</keyword>
<dbReference type="AlphaFoldDB" id="A0A9X0U3L1"/>
<organism evidence="2 3">
    <name type="scientific">Tunturiibacter gelidiferens</name>
    <dbReference type="NCBI Taxonomy" id="3069689"/>
    <lineage>
        <taxon>Bacteria</taxon>
        <taxon>Pseudomonadati</taxon>
        <taxon>Acidobacteriota</taxon>
        <taxon>Terriglobia</taxon>
        <taxon>Terriglobales</taxon>
        <taxon>Acidobacteriaceae</taxon>
        <taxon>Tunturiibacter</taxon>
    </lineage>
</organism>
<dbReference type="Gene3D" id="1.25.40.10">
    <property type="entry name" value="Tetratricopeptide repeat domain"/>
    <property type="match status" value="2"/>
</dbReference>
<dbReference type="GO" id="GO:0006508">
    <property type="term" value="P:proteolysis"/>
    <property type="evidence" value="ECO:0007669"/>
    <property type="project" value="UniProtKB-KW"/>
</dbReference>
<feature type="chain" id="PRO_5040963797" evidence="1">
    <location>
        <begin position="23"/>
        <end position="544"/>
    </location>
</feature>
<keyword evidence="2" id="KW-0378">Hydrolase</keyword>
<name>A0A9X0U3L1_9BACT</name>
<dbReference type="Pfam" id="PF13432">
    <property type="entry name" value="TPR_16"/>
    <property type="match status" value="1"/>
</dbReference>
<dbReference type="PANTHER" id="PTHR45588">
    <property type="entry name" value="TPR DOMAIN-CONTAINING PROTEIN"/>
    <property type="match status" value="1"/>
</dbReference>
<dbReference type="RefSeq" id="WP_260698154.1">
    <property type="nucleotide sequence ID" value="NZ_JACHEB010000004.1"/>
</dbReference>
<keyword evidence="2" id="KW-0645">Protease</keyword>
<dbReference type="EMBL" id="JACHEB010000004">
    <property type="protein sequence ID" value="MBB5328433.1"/>
    <property type="molecule type" value="Genomic_DNA"/>
</dbReference>
<sequence>MKAISKISSLLILVLSASTLVAQHHRHDAEGGDPNAINAKLGTVHMPVSCQASVQAPFERGVALLHSFWFEEAKKQFQAVTTADPQCAMAHWGIAMTEWRPLWDGMPENRRLAGIAEIDKATALHARTDRERRYIAALSDYLHSDPAQNDKATRAYADAIGALHAAYPDDVEATAFYGLALVASNEPRKALDVLEPGFKAHPDHPGFAHYIIHAADSPQYAEEGLPAAEKYAAIAPDSAHALHMPGHLFARRGMWQEDVDSNLASVRASEYAEEHNLGGVGHQLHADEFLLYAYLQQGKDADARQVLDRLEPLVVHLRSLPGIQDDGMALFITYFQVEMPGIYYMELHEWKSVLAIQEPAGSILAARYYRFWEQAIAAGRLRDAAAADKAAAGAQALYDQMASDNSPIAAEREAAEGTIKAWQSFAHKNDEEALRLISAAADSQDRVGQAEVDIPAREMYADMLLTDNRPAEALVQYRTALKLSPNRFNALYNAGRAAEEAGKPEEARTYFQQLMKTTDRGEHSERSEVIYARNFLLKASSGAM</sequence>
<gene>
    <name evidence="2" type="ORF">HDF14_002043</name>
</gene>
<dbReference type="Proteomes" id="UP000535182">
    <property type="component" value="Unassembled WGS sequence"/>
</dbReference>
<dbReference type="InterPro" id="IPR011990">
    <property type="entry name" value="TPR-like_helical_dom_sf"/>
</dbReference>
<evidence type="ECO:0000256" key="1">
    <source>
        <dbReference type="SAM" id="SignalP"/>
    </source>
</evidence>
<evidence type="ECO:0000313" key="3">
    <source>
        <dbReference type="Proteomes" id="UP000535182"/>
    </source>
</evidence>
<accession>A0A9X0U3L1</accession>
<proteinExistence type="predicted"/>
<dbReference type="SUPFAM" id="SSF48452">
    <property type="entry name" value="TPR-like"/>
    <property type="match status" value="1"/>
</dbReference>
<keyword evidence="1" id="KW-0732">Signal</keyword>